<organism evidence="1 2">
    <name type="scientific">Aeromonas veronii</name>
    <dbReference type="NCBI Taxonomy" id="654"/>
    <lineage>
        <taxon>Bacteria</taxon>
        <taxon>Pseudomonadati</taxon>
        <taxon>Pseudomonadota</taxon>
        <taxon>Gammaproteobacteria</taxon>
        <taxon>Aeromonadales</taxon>
        <taxon>Aeromonadaceae</taxon>
        <taxon>Aeromonas</taxon>
    </lineage>
</organism>
<sequence>MILLVVSNGLIVNWEYPPHHQVKGQVLDVFIAKQIGVVLSHDVERMVEMCAQAYKAGYRVSFVGC</sequence>
<dbReference type="EMBL" id="CABWLC010000006">
    <property type="protein sequence ID" value="VXA82474.1"/>
    <property type="molecule type" value="Genomic_DNA"/>
</dbReference>
<evidence type="ECO:0000313" key="2">
    <source>
        <dbReference type="Proteomes" id="UP000439123"/>
    </source>
</evidence>
<dbReference type="AlphaFoldDB" id="A0A653KUK6"/>
<reference evidence="1 2" key="1">
    <citation type="submission" date="2019-10" db="EMBL/GenBank/DDBJ databases">
        <authorList>
            <person name="Karimi E."/>
        </authorList>
    </citation>
    <scope>NUCLEOTIDE SEQUENCE [LARGE SCALE GENOMIC DNA]</scope>
    <source>
        <strain evidence="1">Aeromonas sp. 8C</strain>
    </source>
</reference>
<evidence type="ECO:0000313" key="1">
    <source>
        <dbReference type="EMBL" id="VXA82474.1"/>
    </source>
</evidence>
<accession>A0A653KUK6</accession>
<gene>
    <name evidence="1" type="ORF">AERO8C_140022</name>
</gene>
<dbReference type="Proteomes" id="UP000439123">
    <property type="component" value="Unassembled WGS sequence"/>
</dbReference>
<name>A0A653KUK6_AERVE</name>
<proteinExistence type="predicted"/>
<protein>
    <submittedName>
        <fullName evidence="1">Uncharacterized protein</fullName>
    </submittedName>
</protein>